<reference evidence="5 6" key="1">
    <citation type="submission" date="2023-11" db="EMBL/GenBank/DDBJ databases">
        <title>Actinomadura monticuli sp. nov., isolated from volcanic ash.</title>
        <authorList>
            <person name="Lee S.D."/>
            <person name="Yang H."/>
            <person name="Kim I.S."/>
        </authorList>
    </citation>
    <scope>NUCLEOTIDE SEQUENCE [LARGE SCALE GENOMIC DNA]</scope>
    <source>
        <strain evidence="5 6">DSM 45346</strain>
    </source>
</reference>
<name>A0ABV4R4A9_9ACTN</name>
<gene>
    <name evidence="5" type="ORF">SM436_29010</name>
</gene>
<keyword evidence="3 5" id="KW-0067">ATP-binding</keyword>
<dbReference type="Gene3D" id="3.40.50.300">
    <property type="entry name" value="P-loop containing nucleotide triphosphate hydrolases"/>
    <property type="match status" value="1"/>
</dbReference>
<evidence type="ECO:0000256" key="1">
    <source>
        <dbReference type="ARBA" id="ARBA00022448"/>
    </source>
</evidence>
<evidence type="ECO:0000313" key="6">
    <source>
        <dbReference type="Proteomes" id="UP001569904"/>
    </source>
</evidence>
<dbReference type="SMART" id="SM00382">
    <property type="entry name" value="AAA"/>
    <property type="match status" value="1"/>
</dbReference>
<dbReference type="PROSITE" id="PS50893">
    <property type="entry name" value="ABC_TRANSPORTER_2"/>
    <property type="match status" value="1"/>
</dbReference>
<dbReference type="PROSITE" id="PS00211">
    <property type="entry name" value="ABC_TRANSPORTER_1"/>
    <property type="match status" value="1"/>
</dbReference>
<dbReference type="PANTHER" id="PTHR42734">
    <property type="entry name" value="METAL TRANSPORT SYSTEM ATP-BINDING PROTEIN TM_0124-RELATED"/>
    <property type="match status" value="1"/>
</dbReference>
<dbReference type="EMBL" id="JAXCEH010000024">
    <property type="protein sequence ID" value="MFA1557741.1"/>
    <property type="molecule type" value="Genomic_DNA"/>
</dbReference>
<comment type="caution">
    <text evidence="5">The sequence shown here is derived from an EMBL/GenBank/DDBJ whole genome shotgun (WGS) entry which is preliminary data.</text>
</comment>
<evidence type="ECO:0000313" key="5">
    <source>
        <dbReference type="EMBL" id="MFA1557741.1"/>
    </source>
</evidence>
<dbReference type="InterPro" id="IPR017871">
    <property type="entry name" value="ABC_transporter-like_CS"/>
</dbReference>
<dbReference type="SUPFAM" id="SSF52540">
    <property type="entry name" value="P-loop containing nucleoside triphosphate hydrolases"/>
    <property type="match status" value="1"/>
</dbReference>
<dbReference type="InterPro" id="IPR003439">
    <property type="entry name" value="ABC_transporter-like_ATP-bd"/>
</dbReference>
<dbReference type="Proteomes" id="UP001569904">
    <property type="component" value="Unassembled WGS sequence"/>
</dbReference>
<sequence length="236" mass="24730">MTGGTVRRDGREVLAGVDLRVEAGDVLAVLGANGAGKSTLVKALLGLVPLAAGRTEIYGEPPARFRAWNRLGYVPQRLPMGGGVPATVREVVASGRVGRRSRRLPALFTDRAADRAAVDRALRAVGLGERARDSAHLLSGGQQQRVLIARALAGEPDVFVMDEPTAGVDARSQAALASTLHELAGEGRTVVLVAHELGPLEPLVTRTIELGRGRIVHETTTHATTVGRTATTGRPA</sequence>
<dbReference type="GO" id="GO:0005524">
    <property type="term" value="F:ATP binding"/>
    <property type="evidence" value="ECO:0007669"/>
    <property type="project" value="UniProtKB-KW"/>
</dbReference>
<keyword evidence="2" id="KW-0547">Nucleotide-binding</keyword>
<dbReference type="InterPro" id="IPR027417">
    <property type="entry name" value="P-loop_NTPase"/>
</dbReference>
<keyword evidence="6" id="KW-1185">Reference proteome</keyword>
<protein>
    <submittedName>
        <fullName evidence="5">Metal ABC transporter ATP-binding protein</fullName>
    </submittedName>
</protein>
<evidence type="ECO:0000259" key="4">
    <source>
        <dbReference type="PROSITE" id="PS50893"/>
    </source>
</evidence>
<organism evidence="5 6">
    <name type="scientific">Actinomadura chokoriensis</name>
    <dbReference type="NCBI Taxonomy" id="454156"/>
    <lineage>
        <taxon>Bacteria</taxon>
        <taxon>Bacillati</taxon>
        <taxon>Actinomycetota</taxon>
        <taxon>Actinomycetes</taxon>
        <taxon>Streptosporangiales</taxon>
        <taxon>Thermomonosporaceae</taxon>
        <taxon>Actinomadura</taxon>
    </lineage>
</organism>
<dbReference type="Pfam" id="PF00005">
    <property type="entry name" value="ABC_tran"/>
    <property type="match status" value="1"/>
</dbReference>
<keyword evidence="1" id="KW-0813">Transport</keyword>
<evidence type="ECO:0000256" key="3">
    <source>
        <dbReference type="ARBA" id="ARBA00022840"/>
    </source>
</evidence>
<proteinExistence type="predicted"/>
<dbReference type="InterPro" id="IPR050153">
    <property type="entry name" value="Metal_Ion_Import_ABC"/>
</dbReference>
<dbReference type="InterPro" id="IPR003593">
    <property type="entry name" value="AAA+_ATPase"/>
</dbReference>
<feature type="domain" description="ABC transporter" evidence="4">
    <location>
        <begin position="1"/>
        <end position="235"/>
    </location>
</feature>
<accession>A0ABV4R4A9</accession>
<evidence type="ECO:0000256" key="2">
    <source>
        <dbReference type="ARBA" id="ARBA00022741"/>
    </source>
</evidence>